<organism evidence="1">
    <name type="scientific">Candidatus Kentrum sp. FW</name>
    <dbReference type="NCBI Taxonomy" id="2126338"/>
    <lineage>
        <taxon>Bacteria</taxon>
        <taxon>Pseudomonadati</taxon>
        <taxon>Pseudomonadota</taxon>
        <taxon>Gammaproteobacteria</taxon>
        <taxon>Candidatus Kentrum</taxon>
    </lineage>
</organism>
<evidence type="ECO:0000313" key="1">
    <source>
        <dbReference type="EMBL" id="VFJ64611.1"/>
    </source>
</evidence>
<dbReference type="AlphaFoldDB" id="A0A450TCK1"/>
<name>A0A450TCK1_9GAMM</name>
<dbReference type="EMBL" id="CAADEW010000175">
    <property type="protein sequence ID" value="VFJ64611.1"/>
    <property type="molecule type" value="Genomic_DNA"/>
</dbReference>
<protein>
    <submittedName>
        <fullName evidence="1">Uncharacterized protein</fullName>
    </submittedName>
</protein>
<proteinExistence type="predicted"/>
<gene>
    <name evidence="1" type="ORF">BECKFW1821A_GA0114235_11754</name>
</gene>
<sequence length="73" mass="7980">MLITLFKLGTFLVSIKYSRTLLNGHQGTSITPENENPLGWLGSSAASPQMFFHSNISSIFDAPVTLCSDTYLV</sequence>
<reference evidence="1" key="1">
    <citation type="submission" date="2019-02" db="EMBL/GenBank/DDBJ databases">
        <authorList>
            <person name="Gruber-Vodicka R. H."/>
            <person name="Seah K. B. B."/>
        </authorList>
    </citation>
    <scope>NUCLEOTIDE SEQUENCE</scope>
    <source>
        <strain evidence="1">BECK_BZ15</strain>
    </source>
</reference>
<accession>A0A450TCK1</accession>